<reference evidence="3" key="2">
    <citation type="submission" date="2020-09" db="EMBL/GenBank/DDBJ databases">
        <authorList>
            <person name="Sun Q."/>
            <person name="Zhou Y."/>
        </authorList>
    </citation>
    <scope>NUCLEOTIDE SEQUENCE</scope>
    <source>
        <strain evidence="3">CGMCC 1.12726</strain>
    </source>
</reference>
<evidence type="ECO:0000256" key="1">
    <source>
        <dbReference type="PROSITE-ProRule" id="PRU00409"/>
    </source>
</evidence>
<sequence>MLALVSVAAAHALDEDLAPLSAALDAAGVAHRIVYWDDAFVDWSHYRAAIIRSPWDYIDKLPEFLDWARRVSAVSTLVNPLEVIESNTDKHYLQRLAAQGVRTVPSRFIEPEQHAEDGLRAFLEEFAHAEFVVKPAVGAGSKDAQRYGREDVDAALMHIKRLQLKNRSVLLQPYLARVDEAGETALLFFDGAYSHAIRKGPLLRRGEGPTNHLFAPEQITPRVPSEDEHALARDIVDALPGLFGLDAPLLYARIDLLRDEDGRPCLLELELTEPSLFLYTADGAGERFVAALKRRLSL</sequence>
<dbReference type="SUPFAM" id="SSF56059">
    <property type="entry name" value="Glutathione synthetase ATP-binding domain-like"/>
    <property type="match status" value="1"/>
</dbReference>
<comment type="caution">
    <text evidence="3">The sequence shown here is derived from an EMBL/GenBank/DDBJ whole genome shotgun (WGS) entry which is preliminary data.</text>
</comment>
<evidence type="ECO:0000313" key="3">
    <source>
        <dbReference type="EMBL" id="GGF87533.1"/>
    </source>
</evidence>
<dbReference type="Proteomes" id="UP000632858">
    <property type="component" value="Unassembled WGS sequence"/>
</dbReference>
<dbReference type="InterPro" id="IPR053191">
    <property type="entry name" value="DcsG_Biosynth_Enzyme"/>
</dbReference>
<feature type="domain" description="ATP-grasp" evidence="2">
    <location>
        <begin position="93"/>
        <end position="297"/>
    </location>
</feature>
<dbReference type="RefSeq" id="WP_188447758.1">
    <property type="nucleotide sequence ID" value="NZ_BMFO01000001.1"/>
</dbReference>
<keyword evidence="4" id="KW-1185">Reference proteome</keyword>
<dbReference type="PANTHER" id="PTHR39217">
    <property type="match status" value="1"/>
</dbReference>
<dbReference type="InterPro" id="IPR011761">
    <property type="entry name" value="ATP-grasp"/>
</dbReference>
<evidence type="ECO:0000259" key="2">
    <source>
        <dbReference type="PROSITE" id="PS50975"/>
    </source>
</evidence>
<proteinExistence type="predicted"/>
<keyword evidence="1" id="KW-0547">Nucleotide-binding</keyword>
<gene>
    <name evidence="3" type="ORF">GCM10010960_06820</name>
</gene>
<dbReference type="PANTHER" id="PTHR39217:SF1">
    <property type="entry name" value="GLUTATHIONE SYNTHETASE"/>
    <property type="match status" value="1"/>
</dbReference>
<protein>
    <submittedName>
        <fullName evidence="3">ATP-grasp domain-containing protein</fullName>
    </submittedName>
</protein>
<dbReference type="AlphaFoldDB" id="A0A917FLF2"/>
<reference evidence="3" key="1">
    <citation type="journal article" date="2014" name="Int. J. Syst. Evol. Microbiol.">
        <title>Complete genome sequence of Corynebacterium casei LMG S-19264T (=DSM 44701T), isolated from a smear-ripened cheese.</title>
        <authorList>
            <consortium name="US DOE Joint Genome Institute (JGI-PGF)"/>
            <person name="Walter F."/>
            <person name="Albersmeier A."/>
            <person name="Kalinowski J."/>
            <person name="Ruckert C."/>
        </authorList>
    </citation>
    <scope>NUCLEOTIDE SEQUENCE</scope>
    <source>
        <strain evidence="3">CGMCC 1.12726</strain>
    </source>
</reference>
<keyword evidence="1" id="KW-0067">ATP-binding</keyword>
<name>A0A917FLF2_9GAMM</name>
<evidence type="ECO:0000313" key="4">
    <source>
        <dbReference type="Proteomes" id="UP000632858"/>
    </source>
</evidence>
<organism evidence="3 4">
    <name type="scientific">Arenimonas maotaiensis</name>
    <dbReference type="NCBI Taxonomy" id="1446479"/>
    <lineage>
        <taxon>Bacteria</taxon>
        <taxon>Pseudomonadati</taxon>
        <taxon>Pseudomonadota</taxon>
        <taxon>Gammaproteobacteria</taxon>
        <taxon>Lysobacterales</taxon>
        <taxon>Lysobacteraceae</taxon>
        <taxon>Arenimonas</taxon>
    </lineage>
</organism>
<accession>A0A917FLF2</accession>
<dbReference type="GO" id="GO:0005524">
    <property type="term" value="F:ATP binding"/>
    <property type="evidence" value="ECO:0007669"/>
    <property type="project" value="UniProtKB-UniRule"/>
</dbReference>
<dbReference type="PROSITE" id="PS50975">
    <property type="entry name" value="ATP_GRASP"/>
    <property type="match status" value="1"/>
</dbReference>
<dbReference type="GO" id="GO:0046872">
    <property type="term" value="F:metal ion binding"/>
    <property type="evidence" value="ECO:0007669"/>
    <property type="project" value="InterPro"/>
</dbReference>
<dbReference type="EMBL" id="BMFO01000001">
    <property type="protein sequence ID" value="GGF87533.1"/>
    <property type="molecule type" value="Genomic_DNA"/>
</dbReference>
<dbReference type="Gene3D" id="3.30.470.20">
    <property type="entry name" value="ATP-grasp fold, B domain"/>
    <property type="match status" value="1"/>
</dbReference>